<evidence type="ECO:0000313" key="1">
    <source>
        <dbReference type="EMBL" id="MBP2319473.1"/>
    </source>
</evidence>
<gene>
    <name evidence="1" type="ORF">JOF45_002492</name>
</gene>
<sequence length="51" mass="5829">MTAETDTTEQTIRAQIQRFDDVLADPEWEWGAMVDAALDVREALQHLVDRA</sequence>
<proteinExistence type="predicted"/>
<protein>
    <submittedName>
        <fullName evidence="1">Uncharacterized protein</fullName>
    </submittedName>
</protein>
<reference evidence="1 2" key="1">
    <citation type="submission" date="2021-03" db="EMBL/GenBank/DDBJ databases">
        <title>Sequencing the genomes of 1000 actinobacteria strains.</title>
        <authorList>
            <person name="Klenk H.-P."/>
        </authorList>
    </citation>
    <scope>NUCLEOTIDE SEQUENCE [LARGE SCALE GENOMIC DNA]</scope>
    <source>
        <strain evidence="1 2">DSM 12544</strain>
    </source>
</reference>
<comment type="caution">
    <text evidence="1">The sequence shown here is derived from an EMBL/GenBank/DDBJ whole genome shotgun (WGS) entry which is preliminary data.</text>
</comment>
<dbReference type="Proteomes" id="UP001519331">
    <property type="component" value="Unassembled WGS sequence"/>
</dbReference>
<keyword evidence="2" id="KW-1185">Reference proteome</keyword>
<dbReference type="RefSeq" id="WP_210050866.1">
    <property type="nucleotide sequence ID" value="NZ_JAGINX010000001.1"/>
</dbReference>
<dbReference type="EMBL" id="JAGINX010000001">
    <property type="protein sequence ID" value="MBP2319473.1"/>
    <property type="molecule type" value="Genomic_DNA"/>
</dbReference>
<organism evidence="1 2">
    <name type="scientific">Nesterenkonia lacusekhoensis</name>
    <dbReference type="NCBI Taxonomy" id="150832"/>
    <lineage>
        <taxon>Bacteria</taxon>
        <taxon>Bacillati</taxon>
        <taxon>Actinomycetota</taxon>
        <taxon>Actinomycetes</taxon>
        <taxon>Micrococcales</taxon>
        <taxon>Micrococcaceae</taxon>
        <taxon>Nesterenkonia</taxon>
    </lineage>
</organism>
<evidence type="ECO:0000313" key="2">
    <source>
        <dbReference type="Proteomes" id="UP001519331"/>
    </source>
</evidence>
<name>A0ABS4T4S7_9MICC</name>
<accession>A0ABS4T4S7</accession>